<evidence type="ECO:0000313" key="2">
    <source>
        <dbReference type="Proteomes" id="UP000054851"/>
    </source>
</evidence>
<evidence type="ECO:0000313" key="1">
    <source>
        <dbReference type="EMBL" id="SAK98603.1"/>
    </source>
</evidence>
<reference evidence="1" key="1">
    <citation type="submission" date="2016-01" db="EMBL/GenBank/DDBJ databases">
        <authorList>
            <person name="Peeters C."/>
        </authorList>
    </citation>
    <scope>NUCLEOTIDE SEQUENCE</scope>
    <source>
        <strain evidence="1">LMG 29322</strain>
    </source>
</reference>
<proteinExistence type="predicted"/>
<dbReference type="AlphaFoldDB" id="A0A158DVP4"/>
<protein>
    <submittedName>
        <fullName evidence="1">Uncharacterized protein</fullName>
    </submittedName>
</protein>
<name>A0A158DVP4_9BURK</name>
<dbReference type="Proteomes" id="UP000054851">
    <property type="component" value="Unassembled WGS sequence"/>
</dbReference>
<accession>A0A158DVP4</accession>
<organism evidence="1 2">
    <name type="scientific">Caballeronia hypogeia</name>
    <dbReference type="NCBI Taxonomy" id="1777140"/>
    <lineage>
        <taxon>Bacteria</taxon>
        <taxon>Pseudomonadati</taxon>
        <taxon>Pseudomonadota</taxon>
        <taxon>Betaproteobacteria</taxon>
        <taxon>Burkholderiales</taxon>
        <taxon>Burkholderiaceae</taxon>
        <taxon>Caballeronia</taxon>
    </lineage>
</organism>
<dbReference type="EMBL" id="FCOA02000078">
    <property type="protein sequence ID" value="SAK98603.1"/>
    <property type="molecule type" value="Genomic_DNA"/>
</dbReference>
<gene>
    <name evidence="1" type="ORF">AWB79_07613</name>
</gene>
<comment type="caution">
    <text evidence="1">The sequence shown here is derived from an EMBL/GenBank/DDBJ whole genome shotgun (WGS) entry which is preliminary data.</text>
</comment>
<sequence>MPMIFGSTPAFAYALMRASGVRPSASAFFADITTTAAAPSLMPDAFAAVTVPSFENAGFRPESASAVTPWRTNSSVLNCSGSPLRCGIAIGTISSLKRPAFCAASALFCDSAANASCCSRVMPNSFATFSAVVPMW</sequence>
<keyword evidence="2" id="KW-1185">Reference proteome</keyword>